<protein>
    <submittedName>
        <fullName evidence="2">Uncharacterized protein</fullName>
    </submittedName>
</protein>
<keyword evidence="1" id="KW-1133">Transmembrane helix</keyword>
<dbReference type="EMBL" id="JAAMPI010000312">
    <property type="protein sequence ID" value="KAF4632838.1"/>
    <property type="molecule type" value="Genomic_DNA"/>
</dbReference>
<dbReference type="Pfam" id="PF11917">
    <property type="entry name" value="DUF3435"/>
    <property type="match status" value="1"/>
</dbReference>
<dbReference type="Proteomes" id="UP000566819">
    <property type="component" value="Unassembled WGS sequence"/>
</dbReference>
<dbReference type="OrthoDB" id="4738213at2759"/>
<gene>
    <name evidence="2" type="ORF">G7Y89_g5286</name>
</gene>
<evidence type="ECO:0000313" key="2">
    <source>
        <dbReference type="EMBL" id="KAF4632838.1"/>
    </source>
</evidence>
<sequence>MIEWKDYFRRVLKIDPDSIWLDLCLNSDLATSRCRAFLRGYVEDSVQEVPTLGPEETAKKRTITSANSLLQVWRGLIARADATVLKYKRREDPLKKDTWTLKFIDYSNRQGRGPVFKISRERPDVIPCTPIIRVSFLALLVLARIGSFRPKAILGFKFNQVLLAIVRDQKNRSRTKIAVTFRILIVKTRRSSKGIKAKWITFTVFFVPVPSICLGSFVTSLAIGADAFEPSVDSVETLLQRPNLEGTDYLPLKWKKEVKDTPIFPLDYATFRRI</sequence>
<reference evidence="2 3" key="1">
    <citation type="submission" date="2020-03" db="EMBL/GenBank/DDBJ databases">
        <title>Draft Genome Sequence of Cudoniella acicularis.</title>
        <authorList>
            <person name="Buettner E."/>
            <person name="Kellner H."/>
        </authorList>
    </citation>
    <scope>NUCLEOTIDE SEQUENCE [LARGE SCALE GENOMIC DNA]</scope>
    <source>
        <strain evidence="2 3">DSM 108380</strain>
    </source>
</reference>
<feature type="transmembrane region" description="Helical" evidence="1">
    <location>
        <begin position="199"/>
        <end position="223"/>
    </location>
</feature>
<evidence type="ECO:0000313" key="3">
    <source>
        <dbReference type="Proteomes" id="UP000566819"/>
    </source>
</evidence>
<dbReference type="AlphaFoldDB" id="A0A8H4RPA5"/>
<keyword evidence="1" id="KW-0812">Transmembrane</keyword>
<keyword evidence="1" id="KW-0472">Membrane</keyword>
<proteinExistence type="predicted"/>
<organism evidence="2 3">
    <name type="scientific">Cudoniella acicularis</name>
    <dbReference type="NCBI Taxonomy" id="354080"/>
    <lineage>
        <taxon>Eukaryota</taxon>
        <taxon>Fungi</taxon>
        <taxon>Dikarya</taxon>
        <taxon>Ascomycota</taxon>
        <taxon>Pezizomycotina</taxon>
        <taxon>Leotiomycetes</taxon>
        <taxon>Helotiales</taxon>
        <taxon>Tricladiaceae</taxon>
        <taxon>Cudoniella</taxon>
    </lineage>
</organism>
<keyword evidence="3" id="KW-1185">Reference proteome</keyword>
<dbReference type="InterPro" id="IPR021842">
    <property type="entry name" value="DUF3435"/>
</dbReference>
<accession>A0A8H4RPA5</accession>
<evidence type="ECO:0000256" key="1">
    <source>
        <dbReference type="SAM" id="Phobius"/>
    </source>
</evidence>
<comment type="caution">
    <text evidence="2">The sequence shown here is derived from an EMBL/GenBank/DDBJ whole genome shotgun (WGS) entry which is preliminary data.</text>
</comment>
<name>A0A8H4RPA5_9HELO</name>